<dbReference type="EMBL" id="MHMS01000022">
    <property type="protein sequence ID" value="OGZ31774.1"/>
    <property type="molecule type" value="Genomic_DNA"/>
</dbReference>
<gene>
    <name evidence="2" type="ORF">A3H02_01780</name>
</gene>
<dbReference type="InterPro" id="IPR051599">
    <property type="entry name" value="Cell_Envelope_Assoc"/>
</dbReference>
<dbReference type="PANTHER" id="PTHR30336">
    <property type="entry name" value="INNER MEMBRANE PROTEIN, PROBABLE PERMEASE"/>
    <property type="match status" value="1"/>
</dbReference>
<dbReference type="STRING" id="1801726.A3H02_01780"/>
<dbReference type="GO" id="GO:0005886">
    <property type="term" value="C:plasma membrane"/>
    <property type="evidence" value="ECO:0007669"/>
    <property type="project" value="TreeGrafter"/>
</dbReference>
<evidence type="ECO:0000259" key="1">
    <source>
        <dbReference type="Pfam" id="PF02698"/>
    </source>
</evidence>
<dbReference type="GO" id="GO:0043164">
    <property type="term" value="P:Gram-negative-bacterium-type cell wall biogenesis"/>
    <property type="evidence" value="ECO:0007669"/>
    <property type="project" value="TreeGrafter"/>
</dbReference>
<dbReference type="GO" id="GO:0000270">
    <property type="term" value="P:peptidoglycan metabolic process"/>
    <property type="evidence" value="ECO:0007669"/>
    <property type="project" value="TreeGrafter"/>
</dbReference>
<dbReference type="InterPro" id="IPR014729">
    <property type="entry name" value="Rossmann-like_a/b/a_fold"/>
</dbReference>
<protein>
    <recommendedName>
        <fullName evidence="1">DUF218 domain-containing protein</fullName>
    </recommendedName>
</protein>
<organism evidence="2 3">
    <name type="scientific">Candidatus Niyogibacteria bacterium RIFCSPLOWO2_12_FULL_41_13</name>
    <dbReference type="NCBI Taxonomy" id="1801726"/>
    <lineage>
        <taxon>Bacteria</taxon>
        <taxon>Candidatus Niyogiibacteriota</taxon>
    </lineage>
</organism>
<evidence type="ECO:0000313" key="3">
    <source>
        <dbReference type="Proteomes" id="UP000176787"/>
    </source>
</evidence>
<dbReference type="AlphaFoldDB" id="A0A1G2F123"/>
<evidence type="ECO:0000313" key="2">
    <source>
        <dbReference type="EMBL" id="OGZ31774.1"/>
    </source>
</evidence>
<feature type="domain" description="DUF218" evidence="1">
    <location>
        <begin position="40"/>
        <end position="142"/>
    </location>
</feature>
<dbReference type="Gene3D" id="3.40.50.620">
    <property type="entry name" value="HUPs"/>
    <property type="match status" value="1"/>
</dbReference>
<dbReference type="PANTHER" id="PTHR30336:SF4">
    <property type="entry name" value="ENVELOPE BIOGENESIS FACTOR ELYC"/>
    <property type="match status" value="1"/>
</dbReference>
<dbReference type="Proteomes" id="UP000176787">
    <property type="component" value="Unassembled WGS sequence"/>
</dbReference>
<dbReference type="CDD" id="cd06259">
    <property type="entry name" value="YdcF-like"/>
    <property type="match status" value="1"/>
</dbReference>
<dbReference type="Pfam" id="PF02698">
    <property type="entry name" value="DUF218"/>
    <property type="match status" value="1"/>
</dbReference>
<reference evidence="2 3" key="1">
    <citation type="journal article" date="2016" name="Nat. Commun.">
        <title>Thousands of microbial genomes shed light on interconnected biogeochemical processes in an aquifer system.</title>
        <authorList>
            <person name="Anantharaman K."/>
            <person name="Brown C.T."/>
            <person name="Hug L.A."/>
            <person name="Sharon I."/>
            <person name="Castelle C.J."/>
            <person name="Probst A.J."/>
            <person name="Thomas B.C."/>
            <person name="Singh A."/>
            <person name="Wilkins M.J."/>
            <person name="Karaoz U."/>
            <person name="Brodie E.L."/>
            <person name="Williams K.H."/>
            <person name="Hubbard S.S."/>
            <person name="Banfield J.F."/>
        </authorList>
    </citation>
    <scope>NUCLEOTIDE SEQUENCE [LARGE SCALE GENOMIC DNA]</scope>
</reference>
<name>A0A1G2F123_9BACT</name>
<accession>A0A1G2F123</accession>
<sequence length="193" mass="22723">MNKSTIKAIEDFLIIKSDKIEKADLCFCFRFPRPELSNIAAKLFKKRHCEYILIAGGKARSPKTYDKIFKDITEAEWHLQRLIKLGVPKERILIEKFSSNMKENVVFSKKIILSHFKKIPLKIIVIHKVFHGRRAIMTLGKNLSKQTKYILQLVETPNHQIKNWRQNKRLKNHLIDEIRKIGEYTLKDDLGLD</sequence>
<dbReference type="InterPro" id="IPR003848">
    <property type="entry name" value="DUF218"/>
</dbReference>
<proteinExistence type="predicted"/>
<comment type="caution">
    <text evidence="2">The sequence shown here is derived from an EMBL/GenBank/DDBJ whole genome shotgun (WGS) entry which is preliminary data.</text>
</comment>